<dbReference type="OrthoDB" id="9798905at2"/>
<dbReference type="Gene3D" id="3.10.450.50">
    <property type="match status" value="1"/>
</dbReference>
<dbReference type="Proteomes" id="UP000067461">
    <property type="component" value="Chromosome"/>
</dbReference>
<keyword evidence="2" id="KW-1185">Reference proteome</keyword>
<proteinExistence type="predicted"/>
<dbReference type="HOGENOM" id="CLU_094502_3_1_4"/>
<dbReference type="STRING" id="1458425.SRAA_0284"/>
<evidence type="ECO:0000313" key="1">
    <source>
        <dbReference type="EMBL" id="BAO80138.1"/>
    </source>
</evidence>
<dbReference type="InterPro" id="IPR008869">
    <property type="entry name" value="MlaC/ttg2D"/>
</dbReference>
<dbReference type="EMBL" id="AP014568">
    <property type="protein sequence ID" value="BAO80138.1"/>
    <property type="molecule type" value="Genomic_DNA"/>
</dbReference>
<dbReference type="AlphaFoldDB" id="A0A060NKX0"/>
<gene>
    <name evidence="1" type="ORF">SRAA_0284</name>
</gene>
<dbReference type="KEGG" id="cbaa:SRAA_0284"/>
<sequence>MKHANFLIAQPSASRRVALLSLGALATLGIAGTALLTPTRVAAQTLEAPDALIMRVGSEVIRQIQADPVLRGGDIDRIMVLIDGLLMPHVNFGRMTASAVGRFWRQATPEQRTRLQDEFKLLLVRTYSGALSHLTDQVLVLRPSRFTAQDTEVVVRTELRGRSEPIQIDYRLERTPQGWKVFDFNVMGIWLVDTYRNQFTTEINARGINGLIASLAERNRAGAAAARS</sequence>
<dbReference type="PANTHER" id="PTHR36573:SF1">
    <property type="entry name" value="INTERMEMBRANE PHOSPHOLIPID TRANSPORT SYSTEM BINDING PROTEIN MLAC"/>
    <property type="match status" value="1"/>
</dbReference>
<organism evidence="1 2">
    <name type="scientific">Serpentinimonas raichei</name>
    <dbReference type="NCBI Taxonomy" id="1458425"/>
    <lineage>
        <taxon>Bacteria</taxon>
        <taxon>Pseudomonadati</taxon>
        <taxon>Pseudomonadota</taxon>
        <taxon>Betaproteobacteria</taxon>
        <taxon>Burkholderiales</taxon>
        <taxon>Comamonadaceae</taxon>
        <taxon>Serpentinimonas</taxon>
    </lineage>
</organism>
<protein>
    <submittedName>
        <fullName evidence="1">ABC-type transport system involved in resistance to organic solvents, auxiliary component</fullName>
    </submittedName>
</protein>
<name>A0A060NKX0_9BURK</name>
<dbReference type="PIRSF" id="PIRSF004649">
    <property type="entry name" value="MlaC"/>
    <property type="match status" value="1"/>
</dbReference>
<dbReference type="PANTHER" id="PTHR36573">
    <property type="entry name" value="INTERMEMBRANE PHOSPHOLIPID TRANSPORT SYSTEM BINDING PROTEIN MLAC"/>
    <property type="match status" value="1"/>
</dbReference>
<dbReference type="RefSeq" id="WP_052467436.1">
    <property type="nucleotide sequence ID" value="NZ_AP014568.1"/>
</dbReference>
<reference evidence="1 2" key="1">
    <citation type="journal article" date="2014" name="Nat. Commun.">
        <title>Physiological and genomic features of highly alkaliphilic hydrogen-utilizing Betaproteobacteria from a continental serpentinizing site.</title>
        <authorList>
            <person name="Suzuki S."/>
            <person name="Kuenen J.G."/>
            <person name="Schipper K."/>
            <person name="van der Velde S."/>
            <person name="Ishii S."/>
            <person name="Wu A."/>
            <person name="Sorokin D.Y."/>
            <person name="Tenney A."/>
            <person name="Meng X.Y."/>
            <person name="Morrill P.L."/>
            <person name="Kamagata Y."/>
            <person name="Muyzer G."/>
            <person name="Nealson K.H."/>
        </authorList>
    </citation>
    <scope>NUCLEOTIDE SEQUENCE [LARGE SCALE GENOMIC DNA]</scope>
    <source>
        <strain evidence="1 2">A1</strain>
    </source>
</reference>
<evidence type="ECO:0000313" key="2">
    <source>
        <dbReference type="Proteomes" id="UP000067461"/>
    </source>
</evidence>
<dbReference type="Gene3D" id="1.10.10.640">
    <property type="entry name" value="phospholipid-binding protein"/>
    <property type="match status" value="1"/>
</dbReference>
<accession>A0A060NKX0</accession>
<dbReference type="Pfam" id="PF05494">
    <property type="entry name" value="MlaC"/>
    <property type="match status" value="1"/>
</dbReference>